<gene>
    <name evidence="1" type="ORF">CWE06_07030</name>
</gene>
<evidence type="ECO:0000313" key="1">
    <source>
        <dbReference type="EMBL" id="RUO19785.1"/>
    </source>
</evidence>
<protein>
    <recommendedName>
        <fullName evidence="3">DUF3718 domain-containing protein</fullName>
    </recommendedName>
</protein>
<evidence type="ECO:0000313" key="2">
    <source>
        <dbReference type="Proteomes" id="UP000288212"/>
    </source>
</evidence>
<sequence length="134" mass="15013">MNRWLALSSAVLLLTGGTSVVVSKQSYAQGEDLAREICFLVSADDRREFQAVLSRYNLRINNLYSSVRCNGYNLLQFAVTAEATEVGSLLARSLPSRMILERDHHGRTIFEWAETTGYDTSSVIQALRQRVPSI</sequence>
<dbReference type="AlphaFoldDB" id="A0A432VTH8"/>
<dbReference type="EMBL" id="PIPI01000004">
    <property type="protein sequence ID" value="RUO19785.1"/>
    <property type="molecule type" value="Genomic_DNA"/>
</dbReference>
<evidence type="ECO:0008006" key="3">
    <source>
        <dbReference type="Google" id="ProtNLM"/>
    </source>
</evidence>
<dbReference type="Pfam" id="PF12514">
    <property type="entry name" value="DUF3718"/>
    <property type="match status" value="1"/>
</dbReference>
<accession>A0A432VTH8</accession>
<dbReference type="OrthoDB" id="6197363at2"/>
<reference evidence="1 2" key="1">
    <citation type="journal article" date="2011" name="Front. Microbiol.">
        <title>Genomic signatures of strain selection and enhancement in Bacillus atrophaeus var. globigii, a historical biowarfare simulant.</title>
        <authorList>
            <person name="Gibbons H.S."/>
            <person name="Broomall S.M."/>
            <person name="McNew L.A."/>
            <person name="Daligault H."/>
            <person name="Chapman C."/>
            <person name="Bruce D."/>
            <person name="Karavis M."/>
            <person name="Krepps M."/>
            <person name="McGregor P.A."/>
            <person name="Hong C."/>
            <person name="Park K.H."/>
            <person name="Akmal A."/>
            <person name="Feldman A."/>
            <person name="Lin J.S."/>
            <person name="Chang W.E."/>
            <person name="Higgs B.W."/>
            <person name="Demirev P."/>
            <person name="Lindquist J."/>
            <person name="Liem A."/>
            <person name="Fochler E."/>
            <person name="Read T.D."/>
            <person name="Tapia R."/>
            <person name="Johnson S."/>
            <person name="Bishop-Lilly K.A."/>
            <person name="Detter C."/>
            <person name="Han C."/>
            <person name="Sozhamannan S."/>
            <person name="Rosenzweig C.N."/>
            <person name="Skowronski E.W."/>
        </authorList>
    </citation>
    <scope>NUCLEOTIDE SEQUENCE [LARGE SCALE GENOMIC DNA]</scope>
    <source>
        <strain evidence="1 2">AK5</strain>
    </source>
</reference>
<name>A0A432VTH8_9GAMM</name>
<organism evidence="1 2">
    <name type="scientific">Aliidiomarina haloalkalitolerans</name>
    <dbReference type="NCBI Taxonomy" id="859059"/>
    <lineage>
        <taxon>Bacteria</taxon>
        <taxon>Pseudomonadati</taxon>
        <taxon>Pseudomonadota</taxon>
        <taxon>Gammaproteobacteria</taxon>
        <taxon>Alteromonadales</taxon>
        <taxon>Idiomarinaceae</taxon>
        <taxon>Aliidiomarina</taxon>
    </lineage>
</organism>
<dbReference type="InterPro" id="IPR022193">
    <property type="entry name" value="DUF3718"/>
</dbReference>
<comment type="caution">
    <text evidence="1">The sequence shown here is derived from an EMBL/GenBank/DDBJ whole genome shotgun (WGS) entry which is preliminary data.</text>
</comment>
<proteinExistence type="predicted"/>
<dbReference type="Proteomes" id="UP000288212">
    <property type="component" value="Unassembled WGS sequence"/>
</dbReference>
<dbReference type="RefSeq" id="WP_126792559.1">
    <property type="nucleotide sequence ID" value="NZ_PIPI01000004.1"/>
</dbReference>
<keyword evidence="2" id="KW-1185">Reference proteome</keyword>